<dbReference type="Proteomes" id="UP000269438">
    <property type="component" value="Unassembled WGS sequence"/>
</dbReference>
<keyword evidence="1" id="KW-1133">Transmembrane helix</keyword>
<evidence type="ECO:0008006" key="4">
    <source>
        <dbReference type="Google" id="ProtNLM"/>
    </source>
</evidence>
<proteinExistence type="predicted"/>
<dbReference type="EMBL" id="RCUY01000015">
    <property type="protein sequence ID" value="RLP79219.1"/>
    <property type="molecule type" value="Genomic_DNA"/>
</dbReference>
<keyword evidence="1" id="KW-0472">Membrane</keyword>
<accession>A0A3L7AFT4</accession>
<dbReference type="RefSeq" id="WP_121689393.1">
    <property type="nucleotide sequence ID" value="NZ_RCUY01000015.1"/>
</dbReference>
<dbReference type="OrthoDB" id="4548827at2"/>
<feature type="transmembrane region" description="Helical" evidence="1">
    <location>
        <begin position="92"/>
        <end position="117"/>
    </location>
</feature>
<gene>
    <name evidence="2" type="ORF">D9V34_15555</name>
</gene>
<evidence type="ECO:0000313" key="3">
    <source>
        <dbReference type="Proteomes" id="UP000269438"/>
    </source>
</evidence>
<name>A0A3L7AFT4_9MICO</name>
<protein>
    <recommendedName>
        <fullName evidence="4">PH domain-containing protein</fullName>
    </recommendedName>
</protein>
<reference evidence="2 3" key="1">
    <citation type="submission" date="2018-10" db="EMBL/GenBank/DDBJ databases">
        <authorList>
            <person name="Li J."/>
        </authorList>
    </citation>
    <scope>NUCLEOTIDE SEQUENCE [LARGE SCALE GENOMIC DNA]</scope>
    <source>
        <strain evidence="2 3">JCM 11654</strain>
    </source>
</reference>
<feature type="transmembrane region" description="Helical" evidence="1">
    <location>
        <begin position="52"/>
        <end position="72"/>
    </location>
</feature>
<sequence length="255" mass="28384">MTLFHISCPQILNDPKRSWSDIRVFLPIFLGVAALSGITLTLFMADSAAVRGAAILWLILVLCLTWVAIMYGRHPDSGTVRVAHTSDRLNLVPSWAVVLANPMCMMMCVVVGGYHWATFGSGGYSAARHLRLFLIVGIIGSIWELWKLRSPAGLSITPDCIYGVRGGASVDIPWTRLRDVSIDVAHGIGGGRYIYLHQEQGSPIRVDSRLTGTDVNVLYWTVRYFLEHPEQRELLRDPEAALRRVEEAYRGADHL</sequence>
<feature type="transmembrane region" description="Helical" evidence="1">
    <location>
        <begin position="24"/>
        <end position="45"/>
    </location>
</feature>
<evidence type="ECO:0000256" key="1">
    <source>
        <dbReference type="SAM" id="Phobius"/>
    </source>
</evidence>
<feature type="transmembrane region" description="Helical" evidence="1">
    <location>
        <begin position="129"/>
        <end position="146"/>
    </location>
</feature>
<evidence type="ECO:0000313" key="2">
    <source>
        <dbReference type="EMBL" id="RLP79219.1"/>
    </source>
</evidence>
<organism evidence="2 3">
    <name type="scientific">Mycetocola lacteus</name>
    <dbReference type="NCBI Taxonomy" id="76637"/>
    <lineage>
        <taxon>Bacteria</taxon>
        <taxon>Bacillati</taxon>
        <taxon>Actinomycetota</taxon>
        <taxon>Actinomycetes</taxon>
        <taxon>Micrococcales</taxon>
        <taxon>Microbacteriaceae</taxon>
        <taxon>Mycetocola</taxon>
    </lineage>
</organism>
<keyword evidence="1" id="KW-0812">Transmembrane</keyword>
<comment type="caution">
    <text evidence="2">The sequence shown here is derived from an EMBL/GenBank/DDBJ whole genome shotgun (WGS) entry which is preliminary data.</text>
</comment>
<dbReference type="AlphaFoldDB" id="A0A3L7AFT4"/>
<keyword evidence="3" id="KW-1185">Reference proteome</keyword>